<dbReference type="AlphaFoldDB" id="E4RUR5"/>
<accession>E4RUR5</accession>
<keyword evidence="3" id="KW-1185">Reference proteome</keyword>
<reference key="1">
    <citation type="submission" date="2010-11" db="EMBL/GenBank/DDBJ databases">
        <title>The complete genome of Leadbetterella byssophila DSM 17132.</title>
        <authorList>
            <consortium name="US DOE Joint Genome Institute (JGI-PGF)"/>
            <person name="Lucas S."/>
            <person name="Copeland A."/>
            <person name="Lapidus A."/>
            <person name="Glavina del Rio T."/>
            <person name="Dalin E."/>
            <person name="Tice H."/>
            <person name="Bruce D."/>
            <person name="Goodwin L."/>
            <person name="Pitluck S."/>
            <person name="Kyrpides N."/>
            <person name="Mavromatis K."/>
            <person name="Ivanova N."/>
            <person name="Teshima H."/>
            <person name="Brettin T."/>
            <person name="Detter J.C."/>
            <person name="Han C."/>
            <person name="Tapia R."/>
            <person name="Land M."/>
            <person name="Hauser L."/>
            <person name="Markowitz V."/>
            <person name="Cheng J.-F."/>
            <person name="Hugenholtz P."/>
            <person name="Woyke T."/>
            <person name="Wu D."/>
            <person name="Tindall B."/>
            <person name="Pomrenke H.G."/>
            <person name="Brambilla E."/>
            <person name="Klenk H.-P."/>
            <person name="Eisen J.A."/>
        </authorList>
    </citation>
    <scope>NUCLEOTIDE SEQUENCE [LARGE SCALE GENOMIC DNA]</scope>
    <source>
        <strain>DSM 17132</strain>
    </source>
</reference>
<dbReference type="KEGG" id="lby:Lbys_0282"/>
<sequence length="383" mass="42604">MRTKIVARIFFIAFHTASCQQDDITAPTLATCASEYTHHPLHEPYMKLLDIYQKGTIAPGSILAIKQNGKEPWIGATGYSNLDHMTKMMVCTPFRTGSVTKMYTAALILKLVENGLIDLDDKVTTHLPALQGKIPQVDEIIIRNLLNHTSGLSHPTDDNLEYQLGLINNAEYFASLTSRQRLQRYIYNEPLKYTPGSMTQYSNAGYWLLEWIIESVTGKRFAECLQEHILTPLGLKETYIHRKENHNVARGYNSSGPYLQDVTRWDAADSDGDPAAGIISTAEELLIFGEGLFSGKLLNSETLKAMTAIFEDPHCKDCGYGLGLEKWKLGSYTGYGMNGSSLGVDANLLYFPEQKCTLVLFSNYGGGNSKEILEAALHLSKDN</sequence>
<feature type="domain" description="Beta-lactamase-related" evidence="1">
    <location>
        <begin position="58"/>
        <end position="377"/>
    </location>
</feature>
<evidence type="ECO:0000259" key="1">
    <source>
        <dbReference type="Pfam" id="PF00144"/>
    </source>
</evidence>
<dbReference type="Gene3D" id="3.40.710.10">
    <property type="entry name" value="DD-peptidase/beta-lactamase superfamily"/>
    <property type="match status" value="1"/>
</dbReference>
<name>E4RUR5_LEAB4</name>
<dbReference type="PANTHER" id="PTHR46825:SF7">
    <property type="entry name" value="D-ALANYL-D-ALANINE CARBOXYPEPTIDASE"/>
    <property type="match status" value="1"/>
</dbReference>
<dbReference type="EMBL" id="CP002305">
    <property type="protein sequence ID" value="ADQ16066.1"/>
    <property type="molecule type" value="Genomic_DNA"/>
</dbReference>
<gene>
    <name evidence="2" type="ordered locus">Lbys_0282</name>
</gene>
<dbReference type="STRING" id="649349.Lbys_0282"/>
<dbReference type="InterPro" id="IPR001466">
    <property type="entry name" value="Beta-lactam-related"/>
</dbReference>
<dbReference type="SUPFAM" id="SSF56601">
    <property type="entry name" value="beta-lactamase/transpeptidase-like"/>
    <property type="match status" value="1"/>
</dbReference>
<dbReference type="eggNOG" id="COG1680">
    <property type="taxonomic scope" value="Bacteria"/>
</dbReference>
<evidence type="ECO:0000313" key="3">
    <source>
        <dbReference type="Proteomes" id="UP000007435"/>
    </source>
</evidence>
<organism evidence="2 3">
    <name type="scientific">Leadbetterella byssophila (strain DSM 17132 / JCM 16389 / KACC 11308 / NBRC 106382 / 4M15)</name>
    <dbReference type="NCBI Taxonomy" id="649349"/>
    <lineage>
        <taxon>Bacteria</taxon>
        <taxon>Pseudomonadati</taxon>
        <taxon>Bacteroidota</taxon>
        <taxon>Cytophagia</taxon>
        <taxon>Cytophagales</taxon>
        <taxon>Leadbetterellaceae</taxon>
        <taxon>Leadbetterella</taxon>
    </lineage>
</organism>
<dbReference type="PANTHER" id="PTHR46825">
    <property type="entry name" value="D-ALANYL-D-ALANINE-CARBOXYPEPTIDASE/ENDOPEPTIDASE AMPH"/>
    <property type="match status" value="1"/>
</dbReference>
<proteinExistence type="predicted"/>
<reference evidence="2 3" key="2">
    <citation type="journal article" date="2011" name="Stand. Genomic Sci.">
        <title>Complete genome sequence of Leadbetterella byssophila type strain (4M15).</title>
        <authorList>
            <person name="Abt B."/>
            <person name="Teshima H."/>
            <person name="Lucas S."/>
            <person name="Lapidus A."/>
            <person name="Del Rio T.G."/>
            <person name="Nolan M."/>
            <person name="Tice H."/>
            <person name="Cheng J.F."/>
            <person name="Pitluck S."/>
            <person name="Liolios K."/>
            <person name="Pagani I."/>
            <person name="Ivanova N."/>
            <person name="Mavromatis K."/>
            <person name="Pati A."/>
            <person name="Tapia R."/>
            <person name="Han C."/>
            <person name="Goodwin L."/>
            <person name="Chen A."/>
            <person name="Palaniappan K."/>
            <person name="Land M."/>
            <person name="Hauser L."/>
            <person name="Chang Y.J."/>
            <person name="Jeffries C.D."/>
            <person name="Rohde M."/>
            <person name="Goker M."/>
            <person name="Tindall B.J."/>
            <person name="Detter J.C."/>
            <person name="Woyke T."/>
            <person name="Bristow J."/>
            <person name="Eisen J.A."/>
            <person name="Markowitz V."/>
            <person name="Hugenholtz P."/>
            <person name="Klenk H.P."/>
            <person name="Kyrpides N.C."/>
        </authorList>
    </citation>
    <scope>NUCLEOTIDE SEQUENCE [LARGE SCALE GENOMIC DNA]</scope>
    <source>
        <strain evidence="3">DSM 17132 / JCM 16389 / KACC 11308 / NBRC 106382 / 4M15</strain>
    </source>
</reference>
<dbReference type="HOGENOM" id="CLU_020027_0_5_10"/>
<dbReference type="Proteomes" id="UP000007435">
    <property type="component" value="Chromosome"/>
</dbReference>
<protein>
    <submittedName>
        <fullName evidence="2">Beta-lactamase</fullName>
    </submittedName>
</protein>
<evidence type="ECO:0000313" key="2">
    <source>
        <dbReference type="EMBL" id="ADQ16066.1"/>
    </source>
</evidence>
<dbReference type="InterPro" id="IPR012338">
    <property type="entry name" value="Beta-lactam/transpept-like"/>
</dbReference>
<dbReference type="RefSeq" id="WP_013407121.1">
    <property type="nucleotide sequence ID" value="NC_014655.1"/>
</dbReference>
<dbReference type="InterPro" id="IPR050491">
    <property type="entry name" value="AmpC-like"/>
</dbReference>
<dbReference type="Pfam" id="PF00144">
    <property type="entry name" value="Beta-lactamase"/>
    <property type="match status" value="1"/>
</dbReference>